<dbReference type="RefSeq" id="WP_284379667.1">
    <property type="nucleotide sequence ID" value="NZ_BSNM01000006.1"/>
</dbReference>
<dbReference type="PANTHER" id="PTHR43861">
    <property type="entry name" value="TRANS-ACONITATE 2-METHYLTRANSFERASE-RELATED"/>
    <property type="match status" value="1"/>
</dbReference>
<reference evidence="2" key="2">
    <citation type="submission" date="2023-01" db="EMBL/GenBank/DDBJ databases">
        <title>Draft genome sequence of Litoribrevibacter albus strain NBRC 110071.</title>
        <authorList>
            <person name="Sun Q."/>
            <person name="Mori K."/>
        </authorList>
    </citation>
    <scope>NUCLEOTIDE SEQUENCE</scope>
    <source>
        <strain evidence="2">NBRC 110071</strain>
    </source>
</reference>
<dbReference type="Gene3D" id="1.10.10.10">
    <property type="entry name" value="Winged helix-like DNA-binding domain superfamily/Winged helix DNA-binding domain"/>
    <property type="match status" value="1"/>
</dbReference>
<proteinExistence type="predicted"/>
<dbReference type="PROSITE" id="PS50987">
    <property type="entry name" value="HTH_ARSR_2"/>
    <property type="match status" value="1"/>
</dbReference>
<dbReference type="CDD" id="cd00090">
    <property type="entry name" value="HTH_ARSR"/>
    <property type="match status" value="1"/>
</dbReference>
<dbReference type="Proteomes" id="UP001161389">
    <property type="component" value="Unassembled WGS sequence"/>
</dbReference>
<dbReference type="Gene3D" id="3.40.50.150">
    <property type="entry name" value="Vaccinia Virus protein VP39"/>
    <property type="match status" value="1"/>
</dbReference>
<name>A0AA37W6W2_9GAMM</name>
<evidence type="ECO:0000313" key="3">
    <source>
        <dbReference type="Proteomes" id="UP001161389"/>
    </source>
</evidence>
<dbReference type="NCBIfam" id="NF033788">
    <property type="entry name" value="HTH_metalloreg"/>
    <property type="match status" value="1"/>
</dbReference>
<comment type="caution">
    <text evidence="2">The sequence shown here is derived from an EMBL/GenBank/DDBJ whole genome shotgun (WGS) entry which is preliminary data.</text>
</comment>
<dbReference type="InterPro" id="IPR001845">
    <property type="entry name" value="HTH_ArsR_DNA-bd_dom"/>
</dbReference>
<organism evidence="2 3">
    <name type="scientific">Litoribrevibacter albus</name>
    <dbReference type="NCBI Taxonomy" id="1473156"/>
    <lineage>
        <taxon>Bacteria</taxon>
        <taxon>Pseudomonadati</taxon>
        <taxon>Pseudomonadota</taxon>
        <taxon>Gammaproteobacteria</taxon>
        <taxon>Oceanospirillales</taxon>
        <taxon>Oceanospirillaceae</taxon>
        <taxon>Litoribrevibacter</taxon>
    </lineage>
</organism>
<feature type="domain" description="HTH arsR-type" evidence="1">
    <location>
        <begin position="13"/>
        <end position="110"/>
    </location>
</feature>
<dbReference type="SMART" id="SM00418">
    <property type="entry name" value="HTH_ARSR"/>
    <property type="match status" value="1"/>
</dbReference>
<dbReference type="GO" id="GO:0003700">
    <property type="term" value="F:DNA-binding transcription factor activity"/>
    <property type="evidence" value="ECO:0007669"/>
    <property type="project" value="InterPro"/>
</dbReference>
<dbReference type="SUPFAM" id="SSF53335">
    <property type="entry name" value="S-adenosyl-L-methionine-dependent methyltransferases"/>
    <property type="match status" value="1"/>
</dbReference>
<dbReference type="CDD" id="cd02440">
    <property type="entry name" value="AdoMet_MTases"/>
    <property type="match status" value="1"/>
</dbReference>
<accession>A0AA37W6W2</accession>
<sequence length="334" mass="37482">MNMISPSTEAPQKASIDTAKLAQLCKASADPLRLDILRTLRDGSFGVMELCKIFDAKQSGMSHHLKVMATAGLVETRKEGNSIFYRRTTNLEQHALKPLIDALFVSVDQTVLPESIQQRLTETYEERAQLSRQFFEKNAQRFREQQDLIASWKDYGPFASDLIRDLTPQGDQLAIEFGPGTGEMLVELAESFDQVVGIDTSEEMLAQARTTVADIHNIDLLHADASNSQNADQASFQTQANLVISNMVLHHVPAPEQLIESAAHALTENGYLLITELCAHDQKWTQEHCGDLWLGFEQSDIDRWANHFGLIPESQQFLALRNGFQIQVLIYRKG</sequence>
<dbReference type="InterPro" id="IPR011991">
    <property type="entry name" value="ArsR-like_HTH"/>
</dbReference>
<evidence type="ECO:0000313" key="2">
    <source>
        <dbReference type="EMBL" id="GLQ30583.1"/>
    </source>
</evidence>
<reference evidence="2" key="1">
    <citation type="journal article" date="2014" name="Int. J. Syst. Evol. Microbiol.">
        <title>Complete genome sequence of Corynebacterium casei LMG S-19264T (=DSM 44701T), isolated from a smear-ripened cheese.</title>
        <authorList>
            <consortium name="US DOE Joint Genome Institute (JGI-PGF)"/>
            <person name="Walter F."/>
            <person name="Albersmeier A."/>
            <person name="Kalinowski J."/>
            <person name="Ruckert C."/>
        </authorList>
    </citation>
    <scope>NUCLEOTIDE SEQUENCE</scope>
    <source>
        <strain evidence="2">NBRC 110071</strain>
    </source>
</reference>
<dbReference type="AlphaFoldDB" id="A0AA37W6W2"/>
<evidence type="ECO:0000259" key="1">
    <source>
        <dbReference type="PROSITE" id="PS50987"/>
    </source>
</evidence>
<dbReference type="InterPro" id="IPR036388">
    <property type="entry name" value="WH-like_DNA-bd_sf"/>
</dbReference>
<protein>
    <submittedName>
        <fullName evidence="2">ArsR family transcriptional regulator</fullName>
    </submittedName>
</protein>
<dbReference type="InterPro" id="IPR036390">
    <property type="entry name" value="WH_DNA-bd_sf"/>
</dbReference>
<keyword evidence="3" id="KW-1185">Reference proteome</keyword>
<dbReference type="PRINTS" id="PR00778">
    <property type="entry name" value="HTHARSR"/>
</dbReference>
<dbReference type="Pfam" id="PF01022">
    <property type="entry name" value="HTH_5"/>
    <property type="match status" value="1"/>
</dbReference>
<dbReference type="Pfam" id="PF13489">
    <property type="entry name" value="Methyltransf_23"/>
    <property type="match status" value="1"/>
</dbReference>
<dbReference type="EMBL" id="BSNM01000006">
    <property type="protein sequence ID" value="GLQ30583.1"/>
    <property type="molecule type" value="Genomic_DNA"/>
</dbReference>
<dbReference type="InterPro" id="IPR029063">
    <property type="entry name" value="SAM-dependent_MTases_sf"/>
</dbReference>
<gene>
    <name evidence="2" type="ORF">GCM10007876_10610</name>
</gene>
<dbReference type="SUPFAM" id="SSF46785">
    <property type="entry name" value="Winged helix' DNA-binding domain"/>
    <property type="match status" value="1"/>
</dbReference>